<protein>
    <submittedName>
        <fullName evidence="1">Uncharacterized protein</fullName>
    </submittedName>
</protein>
<gene>
    <name evidence="1" type="ORF">VNO77_27044</name>
</gene>
<reference evidence="1 2" key="1">
    <citation type="submission" date="2024-01" db="EMBL/GenBank/DDBJ databases">
        <title>The genomes of 5 underutilized Papilionoideae crops provide insights into root nodulation and disease resistanc.</title>
        <authorList>
            <person name="Jiang F."/>
        </authorList>
    </citation>
    <scope>NUCLEOTIDE SEQUENCE [LARGE SCALE GENOMIC DNA]</scope>
    <source>
        <strain evidence="1">LVBAO_FW01</strain>
        <tissue evidence="1">Leaves</tissue>
    </source>
</reference>
<accession>A0AAN9Q648</accession>
<organism evidence="1 2">
    <name type="scientific">Canavalia gladiata</name>
    <name type="common">Sword bean</name>
    <name type="synonym">Dolichos gladiatus</name>
    <dbReference type="NCBI Taxonomy" id="3824"/>
    <lineage>
        <taxon>Eukaryota</taxon>
        <taxon>Viridiplantae</taxon>
        <taxon>Streptophyta</taxon>
        <taxon>Embryophyta</taxon>
        <taxon>Tracheophyta</taxon>
        <taxon>Spermatophyta</taxon>
        <taxon>Magnoliopsida</taxon>
        <taxon>eudicotyledons</taxon>
        <taxon>Gunneridae</taxon>
        <taxon>Pentapetalae</taxon>
        <taxon>rosids</taxon>
        <taxon>fabids</taxon>
        <taxon>Fabales</taxon>
        <taxon>Fabaceae</taxon>
        <taxon>Papilionoideae</taxon>
        <taxon>50 kb inversion clade</taxon>
        <taxon>NPAAA clade</taxon>
        <taxon>indigoferoid/millettioid clade</taxon>
        <taxon>Phaseoleae</taxon>
        <taxon>Canavalia</taxon>
    </lineage>
</organism>
<keyword evidence="2" id="KW-1185">Reference proteome</keyword>
<dbReference type="AlphaFoldDB" id="A0AAN9Q648"/>
<proteinExistence type="predicted"/>
<dbReference type="Proteomes" id="UP001367508">
    <property type="component" value="Unassembled WGS sequence"/>
</dbReference>
<evidence type="ECO:0000313" key="2">
    <source>
        <dbReference type="Proteomes" id="UP001367508"/>
    </source>
</evidence>
<dbReference type="EMBL" id="JAYMYQ010000006">
    <property type="protein sequence ID" value="KAK7323567.1"/>
    <property type="molecule type" value="Genomic_DNA"/>
</dbReference>
<evidence type="ECO:0000313" key="1">
    <source>
        <dbReference type="EMBL" id="KAK7323567.1"/>
    </source>
</evidence>
<sequence>MVWTGGRTTVHVTLGLVFKSCPGPFPFNSCTSTTFMDQASLCQLLIKWTMLPIINNIHGLGLVVPTSPQVDYVTHHALAHDLTFTPCQMDRSKSSPQHFKWASSY</sequence>
<comment type="caution">
    <text evidence="1">The sequence shown here is derived from an EMBL/GenBank/DDBJ whole genome shotgun (WGS) entry which is preliminary data.</text>
</comment>
<name>A0AAN9Q648_CANGL</name>